<dbReference type="Proteomes" id="UP000242470">
    <property type="component" value="Unassembled WGS sequence"/>
</dbReference>
<dbReference type="EMBL" id="PPQW01000002">
    <property type="protein sequence ID" value="PNZ69623.1"/>
    <property type="molecule type" value="Genomic_DNA"/>
</dbReference>
<evidence type="ECO:0000313" key="1">
    <source>
        <dbReference type="EMBL" id="PNZ69623.1"/>
    </source>
</evidence>
<organism evidence="1 2">
    <name type="scientific">Staphylococcus auricularis</name>
    <dbReference type="NCBI Taxonomy" id="29379"/>
    <lineage>
        <taxon>Bacteria</taxon>
        <taxon>Bacillati</taxon>
        <taxon>Bacillota</taxon>
        <taxon>Bacilli</taxon>
        <taxon>Bacillales</taxon>
        <taxon>Staphylococcaceae</taxon>
        <taxon>Staphylococcus</taxon>
    </lineage>
</organism>
<reference evidence="1 2" key="1">
    <citation type="submission" date="2017-08" db="EMBL/GenBank/DDBJ databases">
        <title>Draft genome sequences of 64 type strains of genus Staph aureus.</title>
        <authorList>
            <person name="Cole K."/>
            <person name="Golubchik T."/>
            <person name="Russell J."/>
            <person name="Foster D."/>
            <person name="Llewelyn M."/>
            <person name="Wilson D."/>
            <person name="Crook D."/>
            <person name="Paul J."/>
        </authorList>
    </citation>
    <scope>NUCLEOTIDE SEQUENCE [LARGE SCALE GENOMIC DNA]</scope>
    <source>
        <strain evidence="1 2">NCTC 12101</strain>
    </source>
</reference>
<evidence type="ECO:0000313" key="2">
    <source>
        <dbReference type="Proteomes" id="UP000242470"/>
    </source>
</evidence>
<sequence length="27" mass="3376">MRIFLFFFLIKFKILPPIIFTRPYINS</sequence>
<comment type="caution">
    <text evidence="1">The sequence shown here is derived from an EMBL/GenBank/DDBJ whole genome shotgun (WGS) entry which is preliminary data.</text>
</comment>
<proteinExistence type="predicted"/>
<gene>
    <name evidence="1" type="ORF">CD158_00215</name>
</gene>
<accession>A0AAP8PTN2</accession>
<protein>
    <submittedName>
        <fullName evidence="1">RNA-metabolising metallo-beta-lactamase</fullName>
    </submittedName>
</protein>
<name>A0AAP8PTN2_9STAP</name>
<dbReference type="AlphaFoldDB" id="A0AAP8PTN2"/>